<dbReference type="OrthoDB" id="10001768at2759"/>
<evidence type="ECO:0000256" key="5">
    <source>
        <dbReference type="SAM" id="MobiDB-lite"/>
    </source>
</evidence>
<feature type="transmembrane region" description="Helical" evidence="6">
    <location>
        <begin position="313"/>
        <end position="339"/>
    </location>
</feature>
<evidence type="ECO:0000256" key="3">
    <source>
        <dbReference type="ARBA" id="ARBA00022989"/>
    </source>
</evidence>
<feature type="region of interest" description="Disordered" evidence="5">
    <location>
        <begin position="39"/>
        <end position="65"/>
    </location>
</feature>
<dbReference type="Proteomes" id="UP000092124">
    <property type="component" value="Unassembled WGS sequence"/>
</dbReference>
<evidence type="ECO:0000313" key="7">
    <source>
        <dbReference type="EMBL" id="OBS57499.1"/>
    </source>
</evidence>
<evidence type="ECO:0000256" key="2">
    <source>
        <dbReference type="ARBA" id="ARBA00022692"/>
    </source>
</evidence>
<evidence type="ECO:0000256" key="1">
    <source>
        <dbReference type="ARBA" id="ARBA00004141"/>
    </source>
</evidence>
<evidence type="ECO:0000256" key="6">
    <source>
        <dbReference type="SAM" id="Phobius"/>
    </source>
</evidence>
<keyword evidence="4 6" id="KW-0472">Membrane</keyword>
<name>A0A1A6FVA0_NEOLE</name>
<sequence length="551" mass="60898">MELMLTVAYVMSSQGISLSDLNAEWKRDQTHLSVLMGKKEAQNSTASVTKPPGKQLPSKPPKRHSASVYGKLRKLNVMKKSQLHHLLGCRMKSHSPDSAKVGGLSMSPLSPIKLYYQFPPLLLLSLQNYGFLLLASRDAQGSPCEKCRSFIDLAPASEKGHPFSPANLVISGKLGDWPQPVLRLQAPPSPPRHRLFRATAPFSPNPRQKHLGSIPTSQHIPSTQQHQQIRVLWLSVVSEVLYILLLVVGFSLMCLELLHSSSVIDGLKLNAFAAVFTVLSGLLGMVAHMMYTQVFQVTVSLGPEDWRPHSWDYGWSFCLAWGSFTCCMAASVTTLNSYTKTVIEFRHKRKVFEQGYREEPTFIDPEAIKYFRERSTQCPGREEAIHSQHGQELVPALPSVASTGSGQHSVLRAVVNGLKPRVQPLVTLPYDPPGEVAPCTAEGAAETMRTSPRQQLLIKPQFLQPWIAQAHDECFTAYEGAGMPAGWLIQPPDHWQLGMVHPRPVKPLEFSSPTARLPAVPKEGVLIGLLGSGWELLEVGKYLQIGVLLNT</sequence>
<dbReference type="InterPro" id="IPR050579">
    <property type="entry name" value="PMP-22/EMP/MP20-like"/>
</dbReference>
<dbReference type="PANTHER" id="PTHR10671">
    <property type="entry name" value="EPITHELIAL MEMBRANE PROTEIN-RELATED"/>
    <property type="match status" value="1"/>
</dbReference>
<evidence type="ECO:0008006" key="9">
    <source>
        <dbReference type="Google" id="ProtNLM"/>
    </source>
</evidence>
<comment type="caution">
    <text evidence="7">The sequence shown here is derived from an EMBL/GenBank/DDBJ whole genome shotgun (WGS) entry which is preliminary data.</text>
</comment>
<proteinExistence type="predicted"/>
<reference evidence="7 8" key="1">
    <citation type="submission" date="2016-06" db="EMBL/GenBank/DDBJ databases">
        <title>The Draft Genome Sequence and Annotation of the Desert Woodrat Neotoma lepida.</title>
        <authorList>
            <person name="Campbell M."/>
            <person name="Oakeson K.F."/>
            <person name="Yandell M."/>
            <person name="Halpert J.R."/>
            <person name="Dearing D."/>
        </authorList>
    </citation>
    <scope>NUCLEOTIDE SEQUENCE [LARGE SCALE GENOMIC DNA]</scope>
    <source>
        <strain evidence="7">417</strain>
        <tissue evidence="7">Liver</tissue>
    </source>
</reference>
<comment type="subcellular location">
    <subcellularLocation>
        <location evidence="1">Membrane</location>
        <topology evidence="1">Multi-pass membrane protein</topology>
    </subcellularLocation>
</comment>
<evidence type="ECO:0000256" key="4">
    <source>
        <dbReference type="ARBA" id="ARBA00023136"/>
    </source>
</evidence>
<keyword evidence="8" id="KW-1185">Reference proteome</keyword>
<keyword evidence="3 6" id="KW-1133">Transmembrane helix</keyword>
<evidence type="ECO:0000313" key="8">
    <source>
        <dbReference type="Proteomes" id="UP000092124"/>
    </source>
</evidence>
<dbReference type="Gene3D" id="1.20.140.150">
    <property type="match status" value="1"/>
</dbReference>
<organism evidence="7 8">
    <name type="scientific">Neotoma lepida</name>
    <name type="common">Desert woodrat</name>
    <dbReference type="NCBI Taxonomy" id="56216"/>
    <lineage>
        <taxon>Eukaryota</taxon>
        <taxon>Metazoa</taxon>
        <taxon>Chordata</taxon>
        <taxon>Craniata</taxon>
        <taxon>Vertebrata</taxon>
        <taxon>Euteleostomi</taxon>
        <taxon>Mammalia</taxon>
        <taxon>Eutheria</taxon>
        <taxon>Euarchontoglires</taxon>
        <taxon>Glires</taxon>
        <taxon>Rodentia</taxon>
        <taxon>Myomorpha</taxon>
        <taxon>Muroidea</taxon>
        <taxon>Cricetidae</taxon>
        <taxon>Neotominae</taxon>
        <taxon>Neotoma</taxon>
    </lineage>
</organism>
<accession>A0A1A6FVA0</accession>
<dbReference type="AlphaFoldDB" id="A0A1A6FVA0"/>
<feature type="transmembrane region" description="Helical" evidence="6">
    <location>
        <begin position="231"/>
        <end position="258"/>
    </location>
</feature>
<protein>
    <recommendedName>
        <fullName evidence="9">Germ cell-specific gene 1-like protein</fullName>
    </recommendedName>
</protein>
<dbReference type="FunFam" id="1.20.140.150:FF:000051">
    <property type="entry name" value="Germ cell associated 1"/>
    <property type="match status" value="1"/>
</dbReference>
<dbReference type="EMBL" id="LZPO01117074">
    <property type="protein sequence ID" value="OBS57499.1"/>
    <property type="molecule type" value="Genomic_DNA"/>
</dbReference>
<dbReference type="InterPro" id="IPR004031">
    <property type="entry name" value="PMP22/EMP/MP20/Claudin"/>
</dbReference>
<feature type="transmembrane region" description="Helical" evidence="6">
    <location>
        <begin position="270"/>
        <end position="293"/>
    </location>
</feature>
<dbReference type="GO" id="GO:0098839">
    <property type="term" value="C:postsynaptic density membrane"/>
    <property type="evidence" value="ECO:0007669"/>
    <property type="project" value="TreeGrafter"/>
</dbReference>
<dbReference type="PANTHER" id="PTHR10671:SF35">
    <property type="entry name" value="GERM CELL-SPECIFIC GENE 1-LIKE PROTEIN"/>
    <property type="match status" value="1"/>
</dbReference>
<dbReference type="Pfam" id="PF00822">
    <property type="entry name" value="PMP22_Claudin"/>
    <property type="match status" value="1"/>
</dbReference>
<dbReference type="STRING" id="56216.A0A1A6FVA0"/>
<keyword evidence="2 6" id="KW-0812">Transmembrane</keyword>
<gene>
    <name evidence="7" type="ORF">A6R68_11375</name>
</gene>